<proteinExistence type="predicted"/>
<dbReference type="Proteomes" id="UP001291309">
    <property type="component" value="Unassembled WGS sequence"/>
</dbReference>
<dbReference type="EMBL" id="JAXIVS010000007">
    <property type="protein sequence ID" value="MDY7229290.1"/>
    <property type="molecule type" value="Genomic_DNA"/>
</dbReference>
<dbReference type="RefSeq" id="WP_321548010.1">
    <property type="nucleotide sequence ID" value="NZ_JAXIVS010000007.1"/>
</dbReference>
<name>A0ABU5H7H0_9BACT</name>
<keyword evidence="2" id="KW-1185">Reference proteome</keyword>
<gene>
    <name evidence="1" type="ORF">SYV04_23055</name>
</gene>
<accession>A0ABU5H7H0</accession>
<sequence length="517" mass="54375">MSPPSDTATLLGPSLLGHLLRSAADLPRQPSTDALLLQAVLQADARAFQSPEFRSGLAACLARARYPEDEETRAMDAAQWEALFSEPLGEQLLSDAQLTPEQRQAHLSFFLLRPEFSLELLSLYEGHLTRVAAHEAQLALQAFPAEQVAPIARFPPALVARFPDLTAIEPPVTAQAISLLVPHVLRPAQVSRMLGTLADDILATAQEDAPEQAHRSAFASMAAEGLRALAEELRTQSDPRQVAQELVLGGLQYQAFFQLLGPFTEDARAQHELLSTSVSHLGMALGGPVGEAAARVVSRQVFQAVEVHGAGGRLPLGALAGEVLGVPGLGLAPGALSEVTSALTQLYAAQLTALEDDAADLLSDVMPLLFQGEVEGLGSVWASLLGDPERMATLQALDAQARAQVLRVLLVGGAVGLFPWEAVVPGLQASSPELFGASLAPNVPAERYAASAARAVAVLANEELCEQLSQGLCSPEEALEQAQERGAALFEGGLLPADPALTTALLGAVVPLQPTEE</sequence>
<evidence type="ECO:0000313" key="1">
    <source>
        <dbReference type="EMBL" id="MDY7229290.1"/>
    </source>
</evidence>
<protein>
    <submittedName>
        <fullName evidence="1">Uncharacterized protein</fullName>
    </submittedName>
</protein>
<comment type="caution">
    <text evidence="1">The sequence shown here is derived from an EMBL/GenBank/DDBJ whole genome shotgun (WGS) entry which is preliminary data.</text>
</comment>
<reference evidence="1 2" key="1">
    <citation type="submission" date="2023-12" db="EMBL/GenBank/DDBJ databases">
        <title>the genome sequence of Hyalangium sp. s54d21.</title>
        <authorList>
            <person name="Zhang X."/>
        </authorList>
    </citation>
    <scope>NUCLEOTIDE SEQUENCE [LARGE SCALE GENOMIC DNA]</scope>
    <source>
        <strain evidence="2">s54d21</strain>
    </source>
</reference>
<organism evidence="1 2">
    <name type="scientific">Hyalangium rubrum</name>
    <dbReference type="NCBI Taxonomy" id="3103134"/>
    <lineage>
        <taxon>Bacteria</taxon>
        <taxon>Pseudomonadati</taxon>
        <taxon>Myxococcota</taxon>
        <taxon>Myxococcia</taxon>
        <taxon>Myxococcales</taxon>
        <taxon>Cystobacterineae</taxon>
        <taxon>Archangiaceae</taxon>
        <taxon>Hyalangium</taxon>
    </lineage>
</organism>
<evidence type="ECO:0000313" key="2">
    <source>
        <dbReference type="Proteomes" id="UP001291309"/>
    </source>
</evidence>